<keyword evidence="2" id="KW-1133">Transmembrane helix</keyword>
<feature type="chain" id="PRO_5046094418" description="Neocarzinostatin family protein" evidence="3">
    <location>
        <begin position="32"/>
        <end position="187"/>
    </location>
</feature>
<protein>
    <recommendedName>
        <fullName evidence="6">Neocarzinostatin family protein</fullName>
    </recommendedName>
</protein>
<feature type="signal peptide" evidence="3">
    <location>
        <begin position="1"/>
        <end position="31"/>
    </location>
</feature>
<gene>
    <name evidence="4" type="ORF">PVK37_16490</name>
</gene>
<feature type="compositionally biased region" description="Pro residues" evidence="1">
    <location>
        <begin position="119"/>
        <end position="138"/>
    </location>
</feature>
<keyword evidence="5" id="KW-1185">Reference proteome</keyword>
<evidence type="ECO:0008006" key="6">
    <source>
        <dbReference type="Google" id="ProtNLM"/>
    </source>
</evidence>
<evidence type="ECO:0000256" key="1">
    <source>
        <dbReference type="SAM" id="MobiDB-lite"/>
    </source>
</evidence>
<dbReference type="RefSeq" id="WP_275034909.1">
    <property type="nucleotide sequence ID" value="NZ_CP118615.1"/>
</dbReference>
<feature type="region of interest" description="Disordered" evidence="1">
    <location>
        <begin position="117"/>
        <end position="149"/>
    </location>
</feature>
<dbReference type="EMBL" id="CP118615">
    <property type="protein sequence ID" value="WDZ87888.1"/>
    <property type="molecule type" value="Genomic_DNA"/>
</dbReference>
<dbReference type="Proteomes" id="UP001219605">
    <property type="component" value="Chromosome"/>
</dbReference>
<keyword evidence="3" id="KW-0732">Signal</keyword>
<evidence type="ECO:0000313" key="4">
    <source>
        <dbReference type="EMBL" id="WDZ87888.1"/>
    </source>
</evidence>
<evidence type="ECO:0000256" key="3">
    <source>
        <dbReference type="SAM" id="SignalP"/>
    </source>
</evidence>
<feature type="transmembrane region" description="Helical" evidence="2">
    <location>
        <begin position="157"/>
        <end position="177"/>
    </location>
</feature>
<evidence type="ECO:0000256" key="2">
    <source>
        <dbReference type="SAM" id="Phobius"/>
    </source>
</evidence>
<evidence type="ECO:0000313" key="5">
    <source>
        <dbReference type="Proteomes" id="UP001219605"/>
    </source>
</evidence>
<keyword evidence="2" id="KW-0812">Transmembrane</keyword>
<sequence length="187" mass="19005">MGSGTRRGAAGLAVGVLTALGVLLGAPPAHAADIYVQVTPSDVAPGHLVGIRASCRTNYHPASVESEAFGIVTVEPQHGYLSGTATVHPHTKPGRYRVKLLCPEGPNASTMLYVKAGPAPSPTHPTPPKPAPPHPYPTRGPATGFGGTAGGPDLGGLLVPGGLGVTVTGLVLVMVATRQRTRRVGRR</sequence>
<organism evidence="4 5">
    <name type="scientific">Micromonospora cathayae</name>
    <dbReference type="NCBI Taxonomy" id="3028804"/>
    <lineage>
        <taxon>Bacteria</taxon>
        <taxon>Bacillati</taxon>
        <taxon>Actinomycetota</taxon>
        <taxon>Actinomycetes</taxon>
        <taxon>Micromonosporales</taxon>
        <taxon>Micromonosporaceae</taxon>
        <taxon>Micromonospora</taxon>
    </lineage>
</organism>
<keyword evidence="2" id="KW-0472">Membrane</keyword>
<proteinExistence type="predicted"/>
<name>A0ABY7ZZL5_9ACTN</name>
<reference evidence="4 5" key="1">
    <citation type="submission" date="2023-02" db="EMBL/GenBank/DDBJ databases">
        <authorList>
            <person name="Mo P."/>
        </authorList>
    </citation>
    <scope>NUCLEOTIDE SEQUENCE [LARGE SCALE GENOMIC DNA]</scope>
    <source>
        <strain evidence="4 5">HUAS 3</strain>
    </source>
</reference>
<accession>A0ABY7ZZL5</accession>